<dbReference type="EMBL" id="JAAAJB010000648">
    <property type="protein sequence ID" value="KAG0252596.1"/>
    <property type="molecule type" value="Genomic_DNA"/>
</dbReference>
<gene>
    <name evidence="6" type="ORF">DFQ27_007956</name>
</gene>
<feature type="compositionally biased region" description="Low complexity" evidence="4">
    <location>
        <begin position="107"/>
        <end position="127"/>
    </location>
</feature>
<dbReference type="InterPro" id="IPR036265">
    <property type="entry name" value="HIT-like_sf"/>
</dbReference>
<dbReference type="Gene3D" id="3.30.428.10">
    <property type="entry name" value="HIT-like"/>
    <property type="match status" value="1"/>
</dbReference>
<feature type="compositionally biased region" description="Basic residues" evidence="4">
    <location>
        <begin position="199"/>
        <end position="209"/>
    </location>
</feature>
<feature type="region of interest" description="Disordered" evidence="4">
    <location>
        <begin position="182"/>
        <end position="249"/>
    </location>
</feature>
<dbReference type="FunFam" id="3.30.428.10:FF:000011">
    <property type="entry name" value="Fragile histidine triad"/>
    <property type="match status" value="1"/>
</dbReference>
<dbReference type="GO" id="GO:0000166">
    <property type="term" value="F:nucleotide binding"/>
    <property type="evidence" value="ECO:0007669"/>
    <property type="project" value="UniProtKB-KW"/>
</dbReference>
<dbReference type="OrthoDB" id="680339at2759"/>
<feature type="region of interest" description="Disordered" evidence="4">
    <location>
        <begin position="103"/>
        <end position="162"/>
    </location>
</feature>
<sequence>RRPCPRFLDLSPDEVADMFQTAHRVGKVIEREYHATSLTIACQDGPNAGQTVPHVHVHIIPRRLGDYIDNDEIYADITRHTQNLCLPSSPPRPSSAVPFVATKDARASSPPSSSSSSSISDAASIMSTPELLPPLDTRIPGDDQDDNTPPPTPSPPSSPRAIENEGLTEAEVATATVNYHRPPQLSLPQQQPQQQQQQSHHHHHHRPHHVNVSALPVAKKGVDNDDRRARTAAEMAEEATRLSLLFDQD</sequence>
<feature type="non-terminal residue" evidence="6">
    <location>
        <position position="1"/>
    </location>
</feature>
<feature type="domain" description="HIT" evidence="5">
    <location>
        <begin position="1"/>
        <end position="69"/>
    </location>
</feature>
<feature type="compositionally biased region" description="Low complexity" evidence="4">
    <location>
        <begin position="182"/>
        <end position="198"/>
    </location>
</feature>
<evidence type="ECO:0000256" key="4">
    <source>
        <dbReference type="SAM" id="MobiDB-lite"/>
    </source>
</evidence>
<name>A0A9P6PTE1_9FUNG</name>
<feature type="compositionally biased region" description="Basic and acidic residues" evidence="4">
    <location>
        <begin position="220"/>
        <end position="231"/>
    </location>
</feature>
<dbReference type="PROSITE" id="PS51084">
    <property type="entry name" value="HIT_2"/>
    <property type="match status" value="1"/>
</dbReference>
<evidence type="ECO:0000313" key="7">
    <source>
        <dbReference type="Proteomes" id="UP000807716"/>
    </source>
</evidence>
<dbReference type="SUPFAM" id="SSF54197">
    <property type="entry name" value="HIT-like"/>
    <property type="match status" value="1"/>
</dbReference>
<feature type="short sequence motif" description="Histidine triad motif" evidence="3">
    <location>
        <begin position="54"/>
        <end position="58"/>
    </location>
</feature>
<evidence type="ECO:0000256" key="1">
    <source>
        <dbReference type="ARBA" id="ARBA00022741"/>
    </source>
</evidence>
<organism evidence="6 7">
    <name type="scientific">Actinomortierella ambigua</name>
    <dbReference type="NCBI Taxonomy" id="1343610"/>
    <lineage>
        <taxon>Eukaryota</taxon>
        <taxon>Fungi</taxon>
        <taxon>Fungi incertae sedis</taxon>
        <taxon>Mucoromycota</taxon>
        <taxon>Mortierellomycotina</taxon>
        <taxon>Mortierellomycetes</taxon>
        <taxon>Mortierellales</taxon>
        <taxon>Mortierellaceae</taxon>
        <taxon>Actinomortierella</taxon>
    </lineage>
</organism>
<protein>
    <recommendedName>
        <fullName evidence="5">HIT domain-containing protein</fullName>
    </recommendedName>
</protein>
<evidence type="ECO:0000256" key="2">
    <source>
        <dbReference type="ARBA" id="ARBA00022801"/>
    </source>
</evidence>
<feature type="compositionally biased region" description="Pro residues" evidence="4">
    <location>
        <begin position="148"/>
        <end position="158"/>
    </location>
</feature>
<dbReference type="Proteomes" id="UP000807716">
    <property type="component" value="Unassembled WGS sequence"/>
</dbReference>
<dbReference type="InterPro" id="IPR011146">
    <property type="entry name" value="HIT-like"/>
</dbReference>
<keyword evidence="2" id="KW-0378">Hydrolase</keyword>
<dbReference type="GO" id="GO:0016787">
    <property type="term" value="F:hydrolase activity"/>
    <property type="evidence" value="ECO:0007669"/>
    <property type="project" value="UniProtKB-KW"/>
</dbReference>
<dbReference type="InterPro" id="IPR019808">
    <property type="entry name" value="Histidine_triad_CS"/>
</dbReference>
<dbReference type="PANTHER" id="PTHR46243:SF1">
    <property type="entry name" value="BIS(5'-ADENOSYL)-TRIPHOSPHATASE"/>
    <property type="match status" value="1"/>
</dbReference>
<dbReference type="InterPro" id="IPR051884">
    <property type="entry name" value="Bis(5'-adenosyl)-TPase_reg"/>
</dbReference>
<reference evidence="6" key="1">
    <citation type="journal article" date="2020" name="Fungal Divers.">
        <title>Resolving the Mortierellaceae phylogeny through synthesis of multi-gene phylogenetics and phylogenomics.</title>
        <authorList>
            <person name="Vandepol N."/>
            <person name="Liber J."/>
            <person name="Desiro A."/>
            <person name="Na H."/>
            <person name="Kennedy M."/>
            <person name="Barry K."/>
            <person name="Grigoriev I.V."/>
            <person name="Miller A.N."/>
            <person name="O'Donnell K."/>
            <person name="Stajich J.E."/>
            <person name="Bonito G."/>
        </authorList>
    </citation>
    <scope>NUCLEOTIDE SEQUENCE</scope>
    <source>
        <strain evidence="6">BC1065</strain>
    </source>
</reference>
<dbReference type="PANTHER" id="PTHR46243">
    <property type="entry name" value="BIS(5'-ADENOSYL)-TRIPHOSPHATASE"/>
    <property type="match status" value="1"/>
</dbReference>
<dbReference type="AlphaFoldDB" id="A0A9P6PTE1"/>
<evidence type="ECO:0000313" key="6">
    <source>
        <dbReference type="EMBL" id="KAG0252596.1"/>
    </source>
</evidence>
<proteinExistence type="predicted"/>
<dbReference type="PROSITE" id="PS00892">
    <property type="entry name" value="HIT_1"/>
    <property type="match status" value="1"/>
</dbReference>
<keyword evidence="1" id="KW-0547">Nucleotide-binding</keyword>
<dbReference type="Pfam" id="PF01230">
    <property type="entry name" value="HIT"/>
    <property type="match status" value="1"/>
</dbReference>
<keyword evidence="7" id="KW-1185">Reference proteome</keyword>
<accession>A0A9P6PTE1</accession>
<evidence type="ECO:0000256" key="3">
    <source>
        <dbReference type="PROSITE-ProRule" id="PRU00464"/>
    </source>
</evidence>
<evidence type="ECO:0000259" key="5">
    <source>
        <dbReference type="PROSITE" id="PS51084"/>
    </source>
</evidence>
<comment type="caution">
    <text evidence="6">The sequence shown here is derived from an EMBL/GenBank/DDBJ whole genome shotgun (WGS) entry which is preliminary data.</text>
</comment>